<dbReference type="GO" id="GO:0006801">
    <property type="term" value="P:superoxide metabolic process"/>
    <property type="evidence" value="ECO:0007669"/>
    <property type="project" value="InterPro"/>
</dbReference>
<name>E4X0B5_OIKDI</name>
<protein>
    <recommendedName>
        <fullName evidence="1">Superoxide dismutase copper/zinc binding domain-containing protein</fullName>
    </recommendedName>
</protein>
<accession>E4X0B5</accession>
<evidence type="ECO:0000313" key="2">
    <source>
        <dbReference type="EMBL" id="CBY23214.1"/>
    </source>
</evidence>
<dbReference type="Pfam" id="PF00080">
    <property type="entry name" value="Sod_Cu"/>
    <property type="match status" value="2"/>
</dbReference>
<feature type="domain" description="Superoxide dismutase copper/zinc binding" evidence="1">
    <location>
        <begin position="181"/>
        <end position="320"/>
    </location>
</feature>
<evidence type="ECO:0000313" key="3">
    <source>
        <dbReference type="Proteomes" id="UP000001307"/>
    </source>
</evidence>
<dbReference type="GO" id="GO:0005507">
    <property type="term" value="F:copper ion binding"/>
    <property type="evidence" value="ECO:0007669"/>
    <property type="project" value="InterPro"/>
</dbReference>
<evidence type="ECO:0000259" key="1">
    <source>
        <dbReference type="Pfam" id="PF00080"/>
    </source>
</evidence>
<organism evidence="2">
    <name type="scientific">Oikopleura dioica</name>
    <name type="common">Tunicate</name>
    <dbReference type="NCBI Taxonomy" id="34765"/>
    <lineage>
        <taxon>Eukaryota</taxon>
        <taxon>Metazoa</taxon>
        <taxon>Chordata</taxon>
        <taxon>Tunicata</taxon>
        <taxon>Appendicularia</taxon>
        <taxon>Copelata</taxon>
        <taxon>Oikopleuridae</taxon>
        <taxon>Oikopleura</taxon>
    </lineage>
</organism>
<dbReference type="InParanoid" id="E4X0B5"/>
<dbReference type="InterPro" id="IPR024134">
    <property type="entry name" value="SOD_Cu/Zn_/chaperone"/>
</dbReference>
<dbReference type="OrthoDB" id="2015551at2759"/>
<dbReference type="SUPFAM" id="SSF49329">
    <property type="entry name" value="Cu,Zn superoxide dismutase-like"/>
    <property type="match status" value="2"/>
</dbReference>
<dbReference type="PANTHER" id="PTHR10003">
    <property type="entry name" value="SUPEROXIDE DISMUTASE CU-ZN -RELATED"/>
    <property type="match status" value="1"/>
</dbReference>
<dbReference type="AlphaFoldDB" id="E4X0B5"/>
<reference evidence="2" key="1">
    <citation type="journal article" date="2010" name="Science">
        <title>Plasticity of animal genome architecture unmasked by rapid evolution of a pelagic tunicate.</title>
        <authorList>
            <person name="Denoeud F."/>
            <person name="Henriet S."/>
            <person name="Mungpakdee S."/>
            <person name="Aury J.M."/>
            <person name="Da Silva C."/>
            <person name="Brinkmann H."/>
            <person name="Mikhaleva J."/>
            <person name="Olsen L.C."/>
            <person name="Jubin C."/>
            <person name="Canestro C."/>
            <person name="Bouquet J.M."/>
            <person name="Danks G."/>
            <person name="Poulain J."/>
            <person name="Campsteijn C."/>
            <person name="Adamski M."/>
            <person name="Cross I."/>
            <person name="Yadetie F."/>
            <person name="Muffato M."/>
            <person name="Louis A."/>
            <person name="Butcher S."/>
            <person name="Tsagkogeorga G."/>
            <person name="Konrad A."/>
            <person name="Singh S."/>
            <person name="Jensen M.F."/>
            <person name="Cong E.H."/>
            <person name="Eikeseth-Otteraa H."/>
            <person name="Noel B."/>
            <person name="Anthouard V."/>
            <person name="Porcel B.M."/>
            <person name="Kachouri-Lafond R."/>
            <person name="Nishino A."/>
            <person name="Ugolini M."/>
            <person name="Chourrout P."/>
            <person name="Nishida H."/>
            <person name="Aasland R."/>
            <person name="Huzurbazar S."/>
            <person name="Westhof E."/>
            <person name="Delsuc F."/>
            <person name="Lehrach H."/>
            <person name="Reinhardt R."/>
            <person name="Weissenbach J."/>
            <person name="Roy S.W."/>
            <person name="Artiguenave F."/>
            <person name="Postlethwait J.H."/>
            <person name="Manak J.R."/>
            <person name="Thompson E.M."/>
            <person name="Jaillon O."/>
            <person name="Du Pasquier L."/>
            <person name="Boudinot P."/>
            <person name="Liberles D.A."/>
            <person name="Volff J.N."/>
            <person name="Philippe H."/>
            <person name="Lenhard B."/>
            <person name="Roest Crollius H."/>
            <person name="Wincker P."/>
            <person name="Chourrout D."/>
        </authorList>
    </citation>
    <scope>NUCLEOTIDE SEQUENCE [LARGE SCALE GENOMIC DNA]</scope>
</reference>
<dbReference type="Gene3D" id="2.60.40.200">
    <property type="entry name" value="Superoxide dismutase, copper/zinc binding domain"/>
    <property type="match status" value="2"/>
</dbReference>
<dbReference type="PRINTS" id="PR00068">
    <property type="entry name" value="CUZNDISMTASE"/>
</dbReference>
<dbReference type="InterPro" id="IPR001424">
    <property type="entry name" value="SOD_Cu_Zn_dom"/>
</dbReference>
<feature type="domain" description="Superoxide dismutase copper/zinc binding" evidence="1">
    <location>
        <begin position="28"/>
        <end position="165"/>
    </location>
</feature>
<dbReference type="Proteomes" id="UP000001307">
    <property type="component" value="Unassembled WGS sequence"/>
</dbReference>
<gene>
    <name evidence="2" type="ORF">GSOID_T00015147001</name>
</gene>
<dbReference type="EMBL" id="FN653020">
    <property type="protein sequence ID" value="CBY23214.1"/>
    <property type="molecule type" value="Genomic_DNA"/>
</dbReference>
<proteinExistence type="predicted"/>
<keyword evidence="3" id="KW-1185">Reference proteome</keyword>
<sequence length="326" mass="34257">MRLDKFFAGYFSSQEYTCDFTSGHGSIKGAVNLMSTEKGTVVVKGVLDAGDNKEGMHGFHVHAEGKISPDCTAAGGHFKSDPSQIHGYPNFVLPDRHTGDLGNVAVNNAKINVALEDTRISLDPTRDDFIGDKAIVIHALHDDGNPTRDPASTGAAGARVGCCLIKPVSYKCDFRAGHGIVRGVIDINQDGEGVSFTGDISSEDKSFTDGAHGFHVHAIGNVFPDCSAAGGHFKGSLDQIHGFPYFSTPDRHTGDLGNITVTGGASRVDIMDSMVSLIKGSDNDITNKSIVIHALPDDGNPNREESSTGAAGARLGCCLIESSTAN</sequence>
<dbReference type="InterPro" id="IPR036423">
    <property type="entry name" value="SOD-like_Cu/Zn_dom_sf"/>
</dbReference>